<evidence type="ECO:0000256" key="1">
    <source>
        <dbReference type="ARBA" id="ARBA00022679"/>
    </source>
</evidence>
<reference evidence="3" key="2">
    <citation type="submission" date="2021-04" db="EMBL/GenBank/DDBJ databases">
        <authorList>
            <person name="Dong X."/>
        </authorList>
    </citation>
    <scope>NUCLEOTIDE SEQUENCE</scope>
    <source>
        <strain evidence="3">LLY</strain>
    </source>
</reference>
<keyword evidence="1 3" id="KW-0808">Transferase</keyword>
<name>A0A9E4ZA23_9EURY</name>
<gene>
    <name evidence="3" type="ORF">KDK67_00195</name>
</gene>
<comment type="caution">
    <text evidence="3">The sequence shown here is derived from an EMBL/GenBank/DDBJ whole genome shotgun (WGS) entry which is preliminary data.</text>
</comment>
<dbReference type="EMBL" id="JAGSOI010000001">
    <property type="protein sequence ID" value="MCM1985446.1"/>
    <property type="molecule type" value="Genomic_DNA"/>
</dbReference>
<dbReference type="Pfam" id="PF12804">
    <property type="entry name" value="NTP_transf_3"/>
    <property type="match status" value="1"/>
</dbReference>
<sequence>MDAIVMAGGLAQRLGVEEKACVMLIDRPLISYLLDSLLGAEHIGRVFVQTSPYSPETESCVRDRYGDDVLILRTPGDNYVGDMVNAVKDAGSTGPVMILMPDLPLVGSEHIDAIVESYEERSIPAMSVYAPIGLFRELGLRPGTVFNKNGEMLVPVGINVLDSAKIEEEQVDSDYLTHIPEVAINVDSVVELAKCEEMLLARMV</sequence>
<evidence type="ECO:0000313" key="4">
    <source>
        <dbReference type="Proteomes" id="UP001056766"/>
    </source>
</evidence>
<dbReference type="Proteomes" id="UP001056766">
    <property type="component" value="Unassembled WGS sequence"/>
</dbReference>
<feature type="domain" description="MobA-like NTP transferase" evidence="2">
    <location>
        <begin position="3"/>
        <end position="122"/>
    </location>
</feature>
<dbReference type="Gene3D" id="3.90.550.10">
    <property type="entry name" value="Spore Coat Polysaccharide Biosynthesis Protein SpsA, Chain A"/>
    <property type="match status" value="1"/>
</dbReference>
<dbReference type="InterPro" id="IPR029044">
    <property type="entry name" value="Nucleotide-diphossugar_trans"/>
</dbReference>
<proteinExistence type="predicted"/>
<dbReference type="SUPFAM" id="SSF53448">
    <property type="entry name" value="Nucleotide-diphospho-sugar transferases"/>
    <property type="match status" value="1"/>
</dbReference>
<dbReference type="AlphaFoldDB" id="A0A9E4ZA23"/>
<protein>
    <submittedName>
        <fullName evidence="3">NTP transferase domain-containing protein</fullName>
    </submittedName>
</protein>
<dbReference type="PANTHER" id="PTHR19136:SF86">
    <property type="entry name" value="ADENOSYLCOBINAMIDE-PHOSPHATE GUANYLYLTRANSFERASE"/>
    <property type="match status" value="1"/>
</dbReference>
<evidence type="ECO:0000259" key="2">
    <source>
        <dbReference type="Pfam" id="PF12804"/>
    </source>
</evidence>
<organism evidence="3 4">
    <name type="scientific">Methanococcoides seepicolus</name>
    <dbReference type="NCBI Taxonomy" id="2828780"/>
    <lineage>
        <taxon>Archaea</taxon>
        <taxon>Methanobacteriati</taxon>
        <taxon>Methanobacteriota</taxon>
        <taxon>Stenosarchaea group</taxon>
        <taxon>Methanomicrobia</taxon>
        <taxon>Methanosarcinales</taxon>
        <taxon>Methanosarcinaceae</taxon>
        <taxon>Methanococcoides</taxon>
    </lineage>
</organism>
<accession>A0A9E4ZA23</accession>
<evidence type="ECO:0000313" key="3">
    <source>
        <dbReference type="EMBL" id="MCM1985446.1"/>
    </source>
</evidence>
<dbReference type="PANTHER" id="PTHR19136">
    <property type="entry name" value="MOLYBDENUM COFACTOR GUANYLYLTRANSFERASE"/>
    <property type="match status" value="1"/>
</dbReference>
<dbReference type="InterPro" id="IPR025877">
    <property type="entry name" value="MobA-like_NTP_Trfase"/>
</dbReference>
<dbReference type="GO" id="GO:0016779">
    <property type="term" value="F:nucleotidyltransferase activity"/>
    <property type="evidence" value="ECO:0007669"/>
    <property type="project" value="TreeGrafter"/>
</dbReference>
<keyword evidence="4" id="KW-1185">Reference proteome</keyword>
<reference evidence="3" key="1">
    <citation type="journal article" date="2021" name="mSystems">
        <title>Bacteria and Archaea Synergistically Convert Glycine Betaine to Biogenic Methane in the Formosa Cold Seep of the South China Sea.</title>
        <authorList>
            <person name="Li L."/>
            <person name="Zhang W."/>
            <person name="Zhang S."/>
            <person name="Song L."/>
            <person name="Sun Q."/>
            <person name="Zhang H."/>
            <person name="Xiang H."/>
            <person name="Dong X."/>
        </authorList>
    </citation>
    <scope>NUCLEOTIDE SEQUENCE</scope>
    <source>
        <strain evidence="3">LLY</strain>
    </source>
</reference>